<feature type="region of interest" description="Disordered" evidence="1">
    <location>
        <begin position="62"/>
        <end position="96"/>
    </location>
</feature>
<evidence type="ECO:0000256" key="1">
    <source>
        <dbReference type="SAM" id="MobiDB-lite"/>
    </source>
</evidence>
<proteinExistence type="predicted"/>
<dbReference type="Proteomes" id="UP000807504">
    <property type="component" value="Unassembled WGS sequence"/>
</dbReference>
<dbReference type="EMBL" id="JABXBU010000001">
    <property type="protein sequence ID" value="KAF8796839.1"/>
    <property type="molecule type" value="Genomic_DNA"/>
</dbReference>
<feature type="compositionally biased region" description="Basic and acidic residues" evidence="1">
    <location>
        <begin position="242"/>
        <end position="257"/>
    </location>
</feature>
<protein>
    <submittedName>
        <fullName evidence="2">Uncharacterized protein</fullName>
    </submittedName>
</protein>
<accession>A0A8T0G4Q8</accession>
<name>A0A8T0G4Q8_ARGBR</name>
<reference evidence="2" key="1">
    <citation type="journal article" date="2020" name="bioRxiv">
        <title>Chromosome-level reference genome of the European wasp spider Argiope bruennichi: a resource for studies on range expansion and evolutionary adaptation.</title>
        <authorList>
            <person name="Sheffer M.M."/>
            <person name="Hoppe A."/>
            <person name="Krehenwinkel H."/>
            <person name="Uhl G."/>
            <person name="Kuss A.W."/>
            <person name="Jensen L."/>
            <person name="Jensen C."/>
            <person name="Gillespie R.G."/>
            <person name="Hoff K.J."/>
            <person name="Prost S."/>
        </authorList>
    </citation>
    <scope>NUCLEOTIDE SEQUENCE</scope>
</reference>
<organism evidence="2 3">
    <name type="scientific">Argiope bruennichi</name>
    <name type="common">Wasp spider</name>
    <name type="synonym">Aranea bruennichi</name>
    <dbReference type="NCBI Taxonomy" id="94029"/>
    <lineage>
        <taxon>Eukaryota</taxon>
        <taxon>Metazoa</taxon>
        <taxon>Ecdysozoa</taxon>
        <taxon>Arthropoda</taxon>
        <taxon>Chelicerata</taxon>
        <taxon>Arachnida</taxon>
        <taxon>Araneae</taxon>
        <taxon>Araneomorphae</taxon>
        <taxon>Entelegynae</taxon>
        <taxon>Araneoidea</taxon>
        <taxon>Araneidae</taxon>
        <taxon>Argiope</taxon>
    </lineage>
</organism>
<reference evidence="2" key="2">
    <citation type="submission" date="2020-06" db="EMBL/GenBank/DDBJ databases">
        <authorList>
            <person name="Sheffer M."/>
        </authorList>
    </citation>
    <scope>NUCLEOTIDE SEQUENCE</scope>
</reference>
<feature type="region of interest" description="Disordered" evidence="1">
    <location>
        <begin position="230"/>
        <end position="257"/>
    </location>
</feature>
<keyword evidence="3" id="KW-1185">Reference proteome</keyword>
<comment type="caution">
    <text evidence="2">The sequence shown here is derived from an EMBL/GenBank/DDBJ whole genome shotgun (WGS) entry which is preliminary data.</text>
</comment>
<dbReference type="AlphaFoldDB" id="A0A8T0G4Q8"/>
<feature type="compositionally biased region" description="Low complexity" evidence="1">
    <location>
        <begin position="74"/>
        <end position="84"/>
    </location>
</feature>
<sequence length="257" mass="28871">MPSSGNQPKTLVSVFTRVFSSCYFSDKHPLSQYSQVVRTKDLSQLQNGTLICGGTLPRRIPACLPQPTHPEPTQYQPSQPQPNHHQPRPPQSNSVLSKPEAIHRPLHCERPLHSALNYKAKSNYTRSCSLLGPLQNYNQTAPYKLGTGPGPTTGTASVKELTSAQHLCFQDYLKNEILTTYQRAAELSYEIPAPSHQRNPATEQRLYRQWTVTGHLTRRHCPSDACSRDTPWHRGIPFSGESPEKTPWDAKKPWSPS</sequence>
<evidence type="ECO:0000313" key="2">
    <source>
        <dbReference type="EMBL" id="KAF8796839.1"/>
    </source>
</evidence>
<evidence type="ECO:0000313" key="3">
    <source>
        <dbReference type="Proteomes" id="UP000807504"/>
    </source>
</evidence>
<gene>
    <name evidence="2" type="ORF">HNY73_001173</name>
</gene>